<dbReference type="InterPro" id="IPR025487">
    <property type="entry name" value="DUF4379"/>
</dbReference>
<sequence length="475" mass="53198">MQSEHPCPFCNGRKLSVTNCLQATYPKIAAQWHPAKNAPVTAADILPGAARKFWWRCTFGHEWRVGVYNRTAVGSGCPQCSLSAPGNARPAAPKRFEPLIRGYNDGVPRNNPSAPSKFVADFPHLVAQWVRDLNFPDTPGSVGAGSDKRIWWKCPVGSDHLWQATPWKRAAAEQGCPYCSGKRVSYTNSLAKNFPAVAEQWHPTKNGELTPDDVVATSCRTVWWRCPQAPDHVWQTKVEDRTRKSYGCPFCWGRRLCVSNSLARVAPKIAAWWHPTKNGQITPKGVTAHSQTKRWWKCPEGVDHVWQASVAQRIRHPKCPMCKMILPSKTTTLKATAPTFARYWHPTKNAPLKPSDVSAASSKRVWWKCPKGADHEWCCSVAARIKAKNHCPYCAGRKLSVTNSLETTHPRLASEWHPKKNAPTTPRNILPGTARKFWWKCASDHEWPASPANRTLRGSGCPVCARRTHPPARRL</sequence>
<proteinExistence type="predicted"/>
<evidence type="ECO:0000313" key="2">
    <source>
        <dbReference type="EMBL" id="WXB08954.1"/>
    </source>
</evidence>
<feature type="domain" description="Treble clef zinc finger" evidence="1">
    <location>
        <begin position="341"/>
        <end position="397"/>
    </location>
</feature>
<evidence type="ECO:0000259" key="1">
    <source>
        <dbReference type="Pfam" id="PF14311"/>
    </source>
</evidence>
<feature type="domain" description="Treble clef zinc finger" evidence="1">
    <location>
        <begin position="198"/>
        <end position="254"/>
    </location>
</feature>
<feature type="domain" description="Treble clef zinc finger" evidence="1">
    <location>
        <begin position="412"/>
        <end position="467"/>
    </location>
</feature>
<dbReference type="PANTHER" id="PTHR37317:SF1">
    <property type="entry name" value="ZINC-RIBBON DOMAIN-CONTAINING PROTEIN-RELATED"/>
    <property type="match status" value="1"/>
</dbReference>
<feature type="domain" description="Treble clef zinc finger" evidence="1">
    <location>
        <begin position="269"/>
        <end position="323"/>
    </location>
</feature>
<dbReference type="PANTHER" id="PTHR37317">
    <property type="entry name" value="BLR8090 PROTEIN"/>
    <property type="match status" value="1"/>
</dbReference>
<accession>A0ABZ2LHB6</accession>
<dbReference type="Proteomes" id="UP001374803">
    <property type="component" value="Chromosome"/>
</dbReference>
<keyword evidence="3" id="KW-1185">Reference proteome</keyword>
<feature type="domain" description="Treble clef zinc finger" evidence="1">
    <location>
        <begin position="125"/>
        <end position="182"/>
    </location>
</feature>
<protein>
    <submittedName>
        <fullName evidence="2">Zinc-ribbon domain-containing protein</fullName>
    </submittedName>
</protein>
<reference evidence="2" key="1">
    <citation type="submission" date="2021-12" db="EMBL/GenBank/DDBJ databases">
        <title>Discovery of the Pendulisporaceae a myxobacterial family with distinct sporulation behavior and unique specialized metabolism.</title>
        <authorList>
            <person name="Garcia R."/>
            <person name="Popoff A."/>
            <person name="Bader C.D."/>
            <person name="Loehr J."/>
            <person name="Walesch S."/>
            <person name="Walt C."/>
            <person name="Boldt J."/>
            <person name="Bunk B."/>
            <person name="Haeckl F.J.F.P.J."/>
            <person name="Gunesch A.P."/>
            <person name="Birkelbach J."/>
            <person name="Nuebel U."/>
            <person name="Pietschmann T."/>
            <person name="Bach T."/>
            <person name="Mueller R."/>
        </authorList>
    </citation>
    <scope>NUCLEOTIDE SEQUENCE</scope>
    <source>
        <strain evidence="2">MSr11367</strain>
    </source>
</reference>
<organism evidence="2 3">
    <name type="scientific">Pendulispora rubella</name>
    <dbReference type="NCBI Taxonomy" id="2741070"/>
    <lineage>
        <taxon>Bacteria</taxon>
        <taxon>Pseudomonadati</taxon>
        <taxon>Myxococcota</taxon>
        <taxon>Myxococcia</taxon>
        <taxon>Myxococcales</taxon>
        <taxon>Sorangiineae</taxon>
        <taxon>Pendulisporaceae</taxon>
        <taxon>Pendulispora</taxon>
    </lineage>
</organism>
<evidence type="ECO:0000313" key="3">
    <source>
        <dbReference type="Proteomes" id="UP001374803"/>
    </source>
</evidence>
<gene>
    <name evidence="2" type="ORF">LVJ94_17175</name>
</gene>
<name>A0ABZ2LHB6_9BACT</name>
<dbReference type="Pfam" id="PF14311">
    <property type="entry name" value="DUF4379"/>
    <property type="match status" value="6"/>
</dbReference>
<dbReference type="EMBL" id="CP089983">
    <property type="protein sequence ID" value="WXB08954.1"/>
    <property type="molecule type" value="Genomic_DNA"/>
</dbReference>
<feature type="domain" description="Treble clef zinc finger" evidence="1">
    <location>
        <begin position="28"/>
        <end position="81"/>
    </location>
</feature>